<gene>
    <name evidence="1" type="ORF">BAU07_08630</name>
</gene>
<dbReference type="EMBL" id="CP016172">
    <property type="protein sequence ID" value="ANN77166.1"/>
    <property type="molecule type" value="Genomic_DNA"/>
</dbReference>
<protein>
    <submittedName>
        <fullName evidence="1">Uncharacterized protein</fullName>
    </submittedName>
</protein>
<keyword evidence="2" id="KW-1185">Reference proteome</keyword>
<sequence length="78" mass="8453">MIPVDRFVAEINRRLPGKPGYRDGLHVFLTPPGANVATAVGYDWNFKDGPDTAAAVRLAVDEVALAYEVYPPMPPPMG</sequence>
<organism evidence="1 2">
    <name type="scientific">Bordetella flabilis</name>
    <dbReference type="NCBI Taxonomy" id="463014"/>
    <lineage>
        <taxon>Bacteria</taxon>
        <taxon>Pseudomonadati</taxon>
        <taxon>Pseudomonadota</taxon>
        <taxon>Betaproteobacteria</taxon>
        <taxon>Burkholderiales</taxon>
        <taxon>Alcaligenaceae</taxon>
        <taxon>Bordetella</taxon>
    </lineage>
</organism>
<name>A0A193GCI3_9BORD</name>
<dbReference type="AlphaFoldDB" id="A0A193GCI3"/>
<accession>A0A193GCI3</accession>
<dbReference type="Proteomes" id="UP000091926">
    <property type="component" value="Chromosome"/>
</dbReference>
<dbReference type="KEGG" id="bfz:BAU07_08630"/>
<evidence type="ECO:0000313" key="1">
    <source>
        <dbReference type="EMBL" id="ANN77166.1"/>
    </source>
</evidence>
<proteinExistence type="predicted"/>
<reference evidence="1 2" key="1">
    <citation type="submission" date="2016-06" db="EMBL/GenBank/DDBJ databases">
        <title>Complete genome sequences of Bordetella bronchialis and Bordetella flabilis.</title>
        <authorList>
            <person name="LiPuma J.J."/>
            <person name="Spilker T."/>
        </authorList>
    </citation>
    <scope>NUCLEOTIDE SEQUENCE [LARGE SCALE GENOMIC DNA]</scope>
    <source>
        <strain evidence="1 2">AU10664</strain>
    </source>
</reference>
<evidence type="ECO:0000313" key="2">
    <source>
        <dbReference type="Proteomes" id="UP000091926"/>
    </source>
</evidence>